<dbReference type="SUPFAM" id="SSF56574">
    <property type="entry name" value="Serpins"/>
    <property type="match status" value="1"/>
</dbReference>
<dbReference type="PANTHER" id="PTHR11461">
    <property type="entry name" value="SERINE PROTEASE INHIBITOR, SERPIN"/>
    <property type="match status" value="1"/>
</dbReference>
<dbReference type="InterPro" id="IPR023796">
    <property type="entry name" value="Serpin_dom"/>
</dbReference>
<comment type="caution">
    <text evidence="3">The sequence shown here is derived from an EMBL/GenBank/DDBJ whole genome shotgun (WGS) entry which is preliminary data.</text>
</comment>
<evidence type="ECO:0000313" key="4">
    <source>
        <dbReference type="Proteomes" id="UP000250572"/>
    </source>
</evidence>
<keyword evidence="4" id="KW-1185">Reference proteome</keyword>
<evidence type="ECO:0000313" key="3">
    <source>
        <dbReference type="EMBL" id="PWA23274.1"/>
    </source>
</evidence>
<dbReference type="CDD" id="cd02055">
    <property type="entry name" value="serpinA10_PZI"/>
    <property type="match status" value="1"/>
</dbReference>
<dbReference type="InterPro" id="IPR033835">
    <property type="entry name" value="PZI_serpin_dom"/>
</dbReference>
<evidence type="ECO:0000256" key="1">
    <source>
        <dbReference type="RuleBase" id="RU000411"/>
    </source>
</evidence>
<proteinExistence type="inferred from homology"/>
<reference evidence="3 4" key="1">
    <citation type="journal article" date="2018" name="G3 (Bethesda)">
        <title>A High-Quality Reference Genome for the Invasive Mosquitofish Gambusia affinis Using a Chicago Library.</title>
        <authorList>
            <person name="Hoffberg S.L."/>
            <person name="Troendle N.J."/>
            <person name="Glenn T.C."/>
            <person name="Mahmud O."/>
            <person name="Louha S."/>
            <person name="Chalopin D."/>
            <person name="Bennetzen J.L."/>
            <person name="Mauricio R."/>
        </authorList>
    </citation>
    <scope>NUCLEOTIDE SEQUENCE [LARGE SCALE GENOMIC DNA]</scope>
    <source>
        <strain evidence="3">NE01/NJP1002.9</strain>
        <tissue evidence="3">Muscle</tissue>
    </source>
</reference>
<comment type="similarity">
    <text evidence="1">Belongs to the serpin family.</text>
</comment>
<dbReference type="Gene3D" id="2.30.39.10">
    <property type="entry name" value="Alpha-1-antitrypsin, domain 1"/>
    <property type="match status" value="1"/>
</dbReference>
<gene>
    <name evidence="3" type="ORF">CCH79_00020572</name>
</gene>
<dbReference type="EMBL" id="NHOQ01001650">
    <property type="protein sequence ID" value="PWA23274.1"/>
    <property type="molecule type" value="Genomic_DNA"/>
</dbReference>
<dbReference type="InterPro" id="IPR036186">
    <property type="entry name" value="Serpin_sf"/>
</dbReference>
<dbReference type="Pfam" id="PF00079">
    <property type="entry name" value="Serpin"/>
    <property type="match status" value="1"/>
</dbReference>
<name>A0A315VIG3_GAMAF</name>
<dbReference type="GO" id="GO:0005615">
    <property type="term" value="C:extracellular space"/>
    <property type="evidence" value="ECO:0007669"/>
    <property type="project" value="InterPro"/>
</dbReference>
<evidence type="ECO:0000259" key="2">
    <source>
        <dbReference type="SMART" id="SM00093"/>
    </source>
</evidence>
<sequence length="434" mass="47249">MTDRGRGPADRMMTMMKMMIRGSSELVLVLVGSSSNQIDESRSGSTMAAFLFLHLALLFLLAGPAAPQTPDPAELDLLDRSADFGARLYRAVAGRTDDNVLLAPLTVFAGMLALLSGTSGPTQNQLLQGLSLTGLDPQTLPDQFQALRNAVLQQGAALFLDRSFQAPPSFQDLVQTKYGGQTQSVSFSTPTDAQDVINRWVQDQTQHQVQNLLSTLDRQTQMLLVSAAAYQMRFSPPFNASLTQVERFYVDRYHVAMVPMMFRADKYFLAYDSGVKAGVLKLPMTDGAAMLVVLPDEDVDLTAVEEEVTSEKIRAWIRQLKKTKLEVQLPVFLLKRSYALKDVLQALYVTQVFQDGADFSSMGGASGASLSQVYHASVVSMDQSGDDGGSGGGATAFSSPPPRLTFSRPFIFIVYQQASGSLLLMGRVTNPTEN</sequence>
<accession>A0A315VIG3</accession>
<feature type="domain" description="Serpin" evidence="2">
    <location>
        <begin position="86"/>
        <end position="431"/>
    </location>
</feature>
<dbReference type="AlphaFoldDB" id="A0A315VIG3"/>
<dbReference type="PANTHER" id="PTHR11461:SF191">
    <property type="entry name" value="PROTEIN Z-DEPENDENT PROTEASE INHIBITOR"/>
    <property type="match status" value="1"/>
</dbReference>
<dbReference type="Proteomes" id="UP000250572">
    <property type="component" value="Unassembled WGS sequence"/>
</dbReference>
<dbReference type="STRING" id="33528.ENSGAFP00000026205"/>
<dbReference type="GO" id="GO:0007596">
    <property type="term" value="P:blood coagulation"/>
    <property type="evidence" value="ECO:0007669"/>
    <property type="project" value="InterPro"/>
</dbReference>
<dbReference type="InterPro" id="IPR042178">
    <property type="entry name" value="Serpin_sf_1"/>
</dbReference>
<dbReference type="InterPro" id="IPR042185">
    <property type="entry name" value="Serpin_sf_2"/>
</dbReference>
<organism evidence="3 4">
    <name type="scientific">Gambusia affinis</name>
    <name type="common">Western mosquitofish</name>
    <name type="synonym">Heterandria affinis</name>
    <dbReference type="NCBI Taxonomy" id="33528"/>
    <lineage>
        <taxon>Eukaryota</taxon>
        <taxon>Metazoa</taxon>
        <taxon>Chordata</taxon>
        <taxon>Craniata</taxon>
        <taxon>Vertebrata</taxon>
        <taxon>Euteleostomi</taxon>
        <taxon>Actinopterygii</taxon>
        <taxon>Neopterygii</taxon>
        <taxon>Teleostei</taxon>
        <taxon>Neoteleostei</taxon>
        <taxon>Acanthomorphata</taxon>
        <taxon>Ovalentaria</taxon>
        <taxon>Atherinomorphae</taxon>
        <taxon>Cyprinodontiformes</taxon>
        <taxon>Poeciliidae</taxon>
        <taxon>Poeciliinae</taxon>
        <taxon>Gambusia</taxon>
    </lineage>
</organism>
<dbReference type="InterPro" id="IPR000215">
    <property type="entry name" value="Serpin_fam"/>
</dbReference>
<dbReference type="Gene3D" id="3.30.497.10">
    <property type="entry name" value="Antithrombin, subunit I, domain 2"/>
    <property type="match status" value="1"/>
</dbReference>
<protein>
    <recommendedName>
        <fullName evidence="2">Serpin domain-containing protein</fullName>
    </recommendedName>
</protein>
<dbReference type="SMART" id="SM00093">
    <property type="entry name" value="SERPIN"/>
    <property type="match status" value="1"/>
</dbReference>
<dbReference type="GO" id="GO:0004867">
    <property type="term" value="F:serine-type endopeptidase inhibitor activity"/>
    <property type="evidence" value="ECO:0007669"/>
    <property type="project" value="InterPro"/>
</dbReference>